<dbReference type="PANTHER" id="PTHR33710">
    <property type="entry name" value="BNAC02G09200D PROTEIN"/>
    <property type="match status" value="1"/>
</dbReference>
<organism evidence="1 2">
    <name type="scientific">Sesamum angolense</name>
    <dbReference type="NCBI Taxonomy" id="2727404"/>
    <lineage>
        <taxon>Eukaryota</taxon>
        <taxon>Viridiplantae</taxon>
        <taxon>Streptophyta</taxon>
        <taxon>Embryophyta</taxon>
        <taxon>Tracheophyta</taxon>
        <taxon>Spermatophyta</taxon>
        <taxon>Magnoliopsida</taxon>
        <taxon>eudicotyledons</taxon>
        <taxon>Gunneridae</taxon>
        <taxon>Pentapetalae</taxon>
        <taxon>asterids</taxon>
        <taxon>lamiids</taxon>
        <taxon>Lamiales</taxon>
        <taxon>Pedaliaceae</taxon>
        <taxon>Sesamum</taxon>
    </lineage>
</organism>
<accession>A0AAE2BWU3</accession>
<protein>
    <submittedName>
        <fullName evidence="1">Uncharacterized protein</fullName>
    </submittedName>
</protein>
<name>A0AAE2BWU3_9LAMI</name>
<evidence type="ECO:0000313" key="1">
    <source>
        <dbReference type="EMBL" id="KAK4400639.1"/>
    </source>
</evidence>
<gene>
    <name evidence="1" type="ORF">Sango_1170000</name>
</gene>
<reference evidence="1" key="1">
    <citation type="submission" date="2020-06" db="EMBL/GenBank/DDBJ databases">
        <authorList>
            <person name="Li T."/>
            <person name="Hu X."/>
            <person name="Zhang T."/>
            <person name="Song X."/>
            <person name="Zhang H."/>
            <person name="Dai N."/>
            <person name="Sheng W."/>
            <person name="Hou X."/>
            <person name="Wei L."/>
        </authorList>
    </citation>
    <scope>NUCLEOTIDE SEQUENCE</scope>
    <source>
        <strain evidence="1">K16</strain>
        <tissue evidence="1">Leaf</tissue>
    </source>
</reference>
<comment type="caution">
    <text evidence="1">The sequence shown here is derived from an EMBL/GenBank/DDBJ whole genome shotgun (WGS) entry which is preliminary data.</text>
</comment>
<keyword evidence="2" id="KW-1185">Reference proteome</keyword>
<dbReference type="InterPro" id="IPR036691">
    <property type="entry name" value="Endo/exonu/phosph_ase_sf"/>
</dbReference>
<sequence length="141" mass="16617">MGVNACDGSLRASDDWWNFNIVLNSSERKGGVRPKLYAMEDFADAILDCNLTDAAFEGSEFTWTNFKMWQWLDWVLYSPTWADFFTNTRVQYISRTCSDHHLSSPNIRKPSSFRFLNMWVRHHRFWKIPVRNGQCRALKLA</sequence>
<reference evidence="1" key="2">
    <citation type="journal article" date="2024" name="Plant">
        <title>Genomic evolution and insights into agronomic trait innovations of Sesamum species.</title>
        <authorList>
            <person name="Miao H."/>
            <person name="Wang L."/>
            <person name="Qu L."/>
            <person name="Liu H."/>
            <person name="Sun Y."/>
            <person name="Le M."/>
            <person name="Wang Q."/>
            <person name="Wei S."/>
            <person name="Zheng Y."/>
            <person name="Lin W."/>
            <person name="Duan Y."/>
            <person name="Cao H."/>
            <person name="Xiong S."/>
            <person name="Wang X."/>
            <person name="Wei L."/>
            <person name="Li C."/>
            <person name="Ma Q."/>
            <person name="Ju M."/>
            <person name="Zhao R."/>
            <person name="Li G."/>
            <person name="Mu C."/>
            <person name="Tian Q."/>
            <person name="Mei H."/>
            <person name="Zhang T."/>
            <person name="Gao T."/>
            <person name="Zhang H."/>
        </authorList>
    </citation>
    <scope>NUCLEOTIDE SEQUENCE</scope>
    <source>
        <strain evidence="1">K16</strain>
    </source>
</reference>
<evidence type="ECO:0000313" key="2">
    <source>
        <dbReference type="Proteomes" id="UP001289374"/>
    </source>
</evidence>
<dbReference type="EMBL" id="JACGWL010000006">
    <property type="protein sequence ID" value="KAK4400639.1"/>
    <property type="molecule type" value="Genomic_DNA"/>
</dbReference>
<proteinExistence type="predicted"/>
<dbReference type="SUPFAM" id="SSF56219">
    <property type="entry name" value="DNase I-like"/>
    <property type="match status" value="1"/>
</dbReference>
<dbReference type="PANTHER" id="PTHR33710:SF62">
    <property type="entry name" value="DUF4283 DOMAIN PROTEIN"/>
    <property type="match status" value="1"/>
</dbReference>
<dbReference type="Gene3D" id="3.60.10.10">
    <property type="entry name" value="Endonuclease/exonuclease/phosphatase"/>
    <property type="match status" value="1"/>
</dbReference>
<dbReference type="AlphaFoldDB" id="A0AAE2BWU3"/>
<dbReference type="Proteomes" id="UP001289374">
    <property type="component" value="Unassembled WGS sequence"/>
</dbReference>